<dbReference type="EMBL" id="LT629772">
    <property type="protein sequence ID" value="SDT00595.1"/>
    <property type="molecule type" value="Genomic_DNA"/>
</dbReference>
<dbReference type="InterPro" id="IPR051311">
    <property type="entry name" value="DedA_domain"/>
</dbReference>
<dbReference type="PANTHER" id="PTHR42709">
    <property type="entry name" value="ALKALINE PHOSPHATASE LIKE PROTEIN"/>
    <property type="match status" value="1"/>
</dbReference>
<name>A0A1H1WU44_9ACTN</name>
<dbReference type="GO" id="GO:0005886">
    <property type="term" value="C:plasma membrane"/>
    <property type="evidence" value="ECO:0007669"/>
    <property type="project" value="UniProtKB-SubCell"/>
</dbReference>
<dbReference type="OrthoDB" id="162303at2"/>
<evidence type="ECO:0000256" key="2">
    <source>
        <dbReference type="ARBA" id="ARBA00010792"/>
    </source>
</evidence>
<feature type="transmembrane region" description="Helical" evidence="7">
    <location>
        <begin position="39"/>
        <end position="68"/>
    </location>
</feature>
<evidence type="ECO:0000256" key="4">
    <source>
        <dbReference type="ARBA" id="ARBA00022692"/>
    </source>
</evidence>
<evidence type="ECO:0000256" key="5">
    <source>
        <dbReference type="ARBA" id="ARBA00022989"/>
    </source>
</evidence>
<keyword evidence="4 7" id="KW-0812">Transmembrane</keyword>
<feature type="transmembrane region" description="Helical" evidence="7">
    <location>
        <begin position="7"/>
        <end position="27"/>
    </location>
</feature>
<organism evidence="9 10">
    <name type="scientific">Microlunatus soli</name>
    <dbReference type="NCBI Taxonomy" id="630515"/>
    <lineage>
        <taxon>Bacteria</taxon>
        <taxon>Bacillati</taxon>
        <taxon>Actinomycetota</taxon>
        <taxon>Actinomycetes</taxon>
        <taxon>Propionibacteriales</taxon>
        <taxon>Propionibacteriaceae</taxon>
        <taxon>Microlunatus</taxon>
    </lineage>
</organism>
<proteinExistence type="inferred from homology"/>
<dbReference type="RefSeq" id="WP_091527016.1">
    <property type="nucleotide sequence ID" value="NZ_LT629772.1"/>
</dbReference>
<reference evidence="9 10" key="1">
    <citation type="submission" date="2016-10" db="EMBL/GenBank/DDBJ databases">
        <authorList>
            <person name="de Groot N.N."/>
        </authorList>
    </citation>
    <scope>NUCLEOTIDE SEQUENCE [LARGE SCALE GENOMIC DNA]</scope>
    <source>
        <strain evidence="9 10">DSM 21800</strain>
    </source>
</reference>
<protein>
    <submittedName>
        <fullName evidence="9">Membrane protein DedA, SNARE-associated domain</fullName>
    </submittedName>
</protein>
<evidence type="ECO:0000256" key="6">
    <source>
        <dbReference type="ARBA" id="ARBA00023136"/>
    </source>
</evidence>
<evidence type="ECO:0000256" key="3">
    <source>
        <dbReference type="ARBA" id="ARBA00022475"/>
    </source>
</evidence>
<dbReference type="PANTHER" id="PTHR42709:SF6">
    <property type="entry name" value="UNDECAPRENYL PHOSPHATE TRANSPORTER A"/>
    <property type="match status" value="1"/>
</dbReference>
<keyword evidence="10" id="KW-1185">Reference proteome</keyword>
<dbReference type="Pfam" id="PF09335">
    <property type="entry name" value="VTT_dom"/>
    <property type="match status" value="1"/>
</dbReference>
<keyword evidence="5 7" id="KW-1133">Transmembrane helix</keyword>
<dbReference type="AlphaFoldDB" id="A0A1H1WU44"/>
<dbReference type="Proteomes" id="UP000199103">
    <property type="component" value="Chromosome I"/>
</dbReference>
<feature type="domain" description="VTT" evidence="8">
    <location>
        <begin position="34"/>
        <end position="158"/>
    </location>
</feature>
<feature type="transmembrane region" description="Helical" evidence="7">
    <location>
        <begin position="142"/>
        <end position="167"/>
    </location>
</feature>
<evidence type="ECO:0000313" key="10">
    <source>
        <dbReference type="Proteomes" id="UP000199103"/>
    </source>
</evidence>
<keyword evidence="6 7" id="KW-0472">Membrane</keyword>
<evidence type="ECO:0000256" key="7">
    <source>
        <dbReference type="SAM" id="Phobius"/>
    </source>
</evidence>
<evidence type="ECO:0000259" key="8">
    <source>
        <dbReference type="Pfam" id="PF09335"/>
    </source>
</evidence>
<keyword evidence="3" id="KW-1003">Cell membrane</keyword>
<feature type="transmembrane region" description="Helical" evidence="7">
    <location>
        <begin position="173"/>
        <end position="194"/>
    </location>
</feature>
<gene>
    <name evidence="9" type="ORF">SAMN04489812_3802</name>
</gene>
<sequence length="219" mass="22967">MDVLSQFILAAAGSPWVLLAVAALIIIDGIFPLVPSESIVIGLAAIGVGTGHPSLLILGIVAAAAAWVGDNLAYEIGRGIGITRFRWMHRPWFTKAMTKAAAALDRRVSSAVLAGRFIPGGRVAISLVAGATRIPRRVYRPLTVASSTLWAIYSLVIGTIGGAWVAAHPVLGVGLAIGLGMIVGFAVDQILALIRRRRAARIERAELTRAADREPTPVG</sequence>
<comment type="subcellular location">
    <subcellularLocation>
        <location evidence="1">Cell membrane</location>
        <topology evidence="1">Multi-pass membrane protein</topology>
    </subcellularLocation>
</comment>
<dbReference type="STRING" id="630515.SAMN04489812_3802"/>
<evidence type="ECO:0000313" key="9">
    <source>
        <dbReference type="EMBL" id="SDT00595.1"/>
    </source>
</evidence>
<evidence type="ECO:0000256" key="1">
    <source>
        <dbReference type="ARBA" id="ARBA00004651"/>
    </source>
</evidence>
<accession>A0A1H1WU44</accession>
<dbReference type="InterPro" id="IPR032816">
    <property type="entry name" value="VTT_dom"/>
</dbReference>
<comment type="similarity">
    <text evidence="2">Belongs to the DedA family.</text>
</comment>